<reference evidence="1" key="1">
    <citation type="submission" date="2021-01" db="EMBL/GenBank/DDBJ databases">
        <authorList>
            <person name="Zahm M."/>
            <person name="Roques C."/>
            <person name="Cabau C."/>
            <person name="Klopp C."/>
            <person name="Donnadieu C."/>
            <person name="Jouanno E."/>
            <person name="Lampietro C."/>
            <person name="Louis A."/>
            <person name="Herpin A."/>
            <person name="Echchiki A."/>
            <person name="Berthelot C."/>
            <person name="Parey E."/>
            <person name="Roest-Crollius H."/>
            <person name="Braasch I."/>
            <person name="Postlethwait J."/>
            <person name="Bobe J."/>
            <person name="Montfort J."/>
            <person name="Bouchez O."/>
            <person name="Begum T."/>
            <person name="Mejri S."/>
            <person name="Adams A."/>
            <person name="Chen W.-J."/>
            <person name="Guiguen Y."/>
        </authorList>
    </citation>
    <scope>NUCLEOTIDE SEQUENCE</scope>
    <source>
        <tissue evidence="1">Blood</tissue>
    </source>
</reference>
<sequence length="87" mass="10111">MAEPFSSVFHPCRCIAMDELAITSPSSSKKRLQATKHQRLEAELHFKLCFYSCTVSKLKDPLSPRTPFCNIENYRQHRIQRSCSIQH</sequence>
<proteinExistence type="predicted"/>
<dbReference type="AlphaFoldDB" id="A0A8T3CIV2"/>
<comment type="caution">
    <text evidence="1">The sequence shown here is derived from an EMBL/GenBank/DDBJ whole genome shotgun (WGS) entry which is preliminary data.</text>
</comment>
<evidence type="ECO:0000313" key="2">
    <source>
        <dbReference type="Proteomes" id="UP000829720"/>
    </source>
</evidence>
<name>A0A8T3CIV2_9TELE</name>
<accession>A0A8T3CIV2</accession>
<organism evidence="1 2">
    <name type="scientific">Albula goreensis</name>
    <dbReference type="NCBI Taxonomy" id="1534307"/>
    <lineage>
        <taxon>Eukaryota</taxon>
        <taxon>Metazoa</taxon>
        <taxon>Chordata</taxon>
        <taxon>Craniata</taxon>
        <taxon>Vertebrata</taxon>
        <taxon>Euteleostomi</taxon>
        <taxon>Actinopterygii</taxon>
        <taxon>Neopterygii</taxon>
        <taxon>Teleostei</taxon>
        <taxon>Albuliformes</taxon>
        <taxon>Albulidae</taxon>
        <taxon>Albula</taxon>
    </lineage>
</organism>
<evidence type="ECO:0000313" key="1">
    <source>
        <dbReference type="EMBL" id="KAI1883004.1"/>
    </source>
</evidence>
<dbReference type="Proteomes" id="UP000829720">
    <property type="component" value="Unassembled WGS sequence"/>
</dbReference>
<dbReference type="EMBL" id="JAERUA010000024">
    <property type="protein sequence ID" value="KAI1883004.1"/>
    <property type="molecule type" value="Genomic_DNA"/>
</dbReference>
<gene>
    <name evidence="1" type="ORF">AGOR_G00240760</name>
</gene>
<keyword evidence="2" id="KW-1185">Reference proteome</keyword>
<protein>
    <submittedName>
        <fullName evidence="1">Uncharacterized protein</fullName>
    </submittedName>
</protein>